<dbReference type="EMBL" id="VLKN01000001">
    <property type="protein sequence ID" value="TWI06335.1"/>
    <property type="molecule type" value="Genomic_DNA"/>
</dbReference>
<evidence type="ECO:0000256" key="1">
    <source>
        <dbReference type="SAM" id="Phobius"/>
    </source>
</evidence>
<dbReference type="Pfam" id="PF05170">
    <property type="entry name" value="AsmA"/>
    <property type="match status" value="2"/>
</dbReference>
<dbReference type="InterPro" id="IPR052894">
    <property type="entry name" value="AsmA-related"/>
</dbReference>
<dbReference type="GO" id="GO:0090313">
    <property type="term" value="P:regulation of protein targeting to membrane"/>
    <property type="evidence" value="ECO:0007669"/>
    <property type="project" value="TreeGrafter"/>
</dbReference>
<evidence type="ECO:0000313" key="4">
    <source>
        <dbReference type="Proteomes" id="UP000315167"/>
    </source>
</evidence>
<keyword evidence="1" id="KW-0472">Membrane</keyword>
<name>A0A562LFG1_9GAMM</name>
<reference evidence="3 4" key="1">
    <citation type="journal article" date="2015" name="Stand. Genomic Sci.">
        <title>Genomic Encyclopedia of Bacterial and Archaeal Type Strains, Phase III: the genomes of soil and plant-associated and newly described type strains.</title>
        <authorList>
            <person name="Whitman W.B."/>
            <person name="Woyke T."/>
            <person name="Klenk H.P."/>
            <person name="Zhou Y."/>
            <person name="Lilburn T.G."/>
            <person name="Beck B.J."/>
            <person name="De Vos P."/>
            <person name="Vandamme P."/>
            <person name="Eisen J.A."/>
            <person name="Garrity G."/>
            <person name="Hugenholtz P."/>
            <person name="Kyrpides N.C."/>
        </authorList>
    </citation>
    <scope>NUCLEOTIDE SEQUENCE [LARGE SCALE GENOMIC DNA]</scope>
    <source>
        <strain evidence="3 4">CGMCC 1.10821</strain>
    </source>
</reference>
<dbReference type="GO" id="GO:0005886">
    <property type="term" value="C:plasma membrane"/>
    <property type="evidence" value="ECO:0007669"/>
    <property type="project" value="TreeGrafter"/>
</dbReference>
<evidence type="ECO:0000313" key="3">
    <source>
        <dbReference type="EMBL" id="TWI06335.1"/>
    </source>
</evidence>
<organism evidence="3 4">
    <name type="scientific">Luteimonas cucumeris</name>
    <dbReference type="NCBI Taxonomy" id="985012"/>
    <lineage>
        <taxon>Bacteria</taxon>
        <taxon>Pseudomonadati</taxon>
        <taxon>Pseudomonadota</taxon>
        <taxon>Gammaproteobacteria</taxon>
        <taxon>Lysobacterales</taxon>
        <taxon>Lysobacteraceae</taxon>
        <taxon>Luteimonas</taxon>
    </lineage>
</organism>
<keyword evidence="4" id="KW-1185">Reference proteome</keyword>
<dbReference type="InterPro" id="IPR007844">
    <property type="entry name" value="AsmA"/>
</dbReference>
<sequence length="665" mass="72370">MVAHPFAAHWTMTTPAPAPPRRPHFVDDIGRHPLLVALGLLVLALVMLLLLWDWNWLKGPIERRVEAQTGRSLQIGGDLDVDLGRVVTVSADGLQFGNASWSKQPVMASADRLVMRIELWPTLIQRREIVIPELRLSRPQVRLETGPKGVGNWEFLDDSDDSEPPQFRQLWVDEGRLRFIDDPQRTDIDIALQSRAPTKPGVAPAIAVDGGGRWKGNRFRLEGHAESPLELARTEEPYRIDLRAAAGPTRARARGTLLDPLRLRDFDLRMTLSGQNLDDLFPLIGIALPPTPPYRFDGRLTRDSNTWRYDDFTGKVGNSDLGGSAHVTTGGARPMFKANLVSQRLDLDDLAGFIGAAPQSGRGEATNPELQALAAKQEASSRLLPDTPYELRKLRAMDADVRLKARRINASSLPIDNMDAHLYLDNGLLRLEPLNFGVADGVIRSNIRMNAREEVIRTHADIGVRGLNLAKLMPEAQLAQETIGRVGGKIAVDMRGNSIARMLGTADGDVAVGMGRGQISKLLMKLAGLNLAGAIRTKLTGDKPIPIRCAFGDFVAKDGLLTTRALVFDTTDTIVLGSGTVNLRDETLDLTMNPRPKGRSLLSLRSPLYVGGTFKNPDFKPDYARIGLRGAAALALGAIAPPAALLATTELGGGMDADCGSRSAK</sequence>
<keyword evidence="1" id="KW-0812">Transmembrane</keyword>
<protein>
    <recommendedName>
        <fullName evidence="2">AsmA domain-containing protein</fullName>
    </recommendedName>
</protein>
<feature type="domain" description="AsmA" evidence="2">
    <location>
        <begin position="36"/>
        <end position="200"/>
    </location>
</feature>
<dbReference type="PANTHER" id="PTHR30441">
    <property type="entry name" value="DUF748 DOMAIN-CONTAINING PROTEIN"/>
    <property type="match status" value="1"/>
</dbReference>
<gene>
    <name evidence="3" type="ORF">IP90_00601</name>
</gene>
<comment type="caution">
    <text evidence="3">The sequence shown here is derived from an EMBL/GenBank/DDBJ whole genome shotgun (WGS) entry which is preliminary data.</text>
</comment>
<proteinExistence type="predicted"/>
<keyword evidence="1" id="KW-1133">Transmembrane helix</keyword>
<dbReference type="PANTHER" id="PTHR30441:SF9">
    <property type="entry name" value="ASMA FAMILY PROTEIN YHJG"/>
    <property type="match status" value="1"/>
</dbReference>
<evidence type="ECO:0000259" key="2">
    <source>
        <dbReference type="Pfam" id="PF05170"/>
    </source>
</evidence>
<accession>A0A562LFG1</accession>
<feature type="transmembrane region" description="Helical" evidence="1">
    <location>
        <begin position="34"/>
        <end position="54"/>
    </location>
</feature>
<dbReference type="Proteomes" id="UP000315167">
    <property type="component" value="Unassembled WGS sequence"/>
</dbReference>
<dbReference type="AlphaFoldDB" id="A0A562LFG1"/>
<feature type="domain" description="AsmA" evidence="2">
    <location>
        <begin position="243"/>
        <end position="564"/>
    </location>
</feature>